<accession>A0A0G3BUF8</accession>
<proteinExistence type="predicted"/>
<dbReference type="Gene3D" id="6.20.50.110">
    <property type="entry name" value="Methyltransferase, zinc-binding domain"/>
    <property type="match status" value="1"/>
</dbReference>
<dbReference type="PANTHER" id="PTHR43861">
    <property type="entry name" value="TRANS-ACONITATE 2-METHYLTRANSFERASE-RELATED"/>
    <property type="match status" value="1"/>
</dbReference>
<evidence type="ECO:0000259" key="1">
    <source>
        <dbReference type="Pfam" id="PF08421"/>
    </source>
</evidence>
<dbReference type="KEGG" id="pbh:AAW51_4310"/>
<dbReference type="Proteomes" id="UP000035352">
    <property type="component" value="Chromosome"/>
</dbReference>
<dbReference type="Pfam" id="PF08421">
    <property type="entry name" value="Methyltransf_13"/>
    <property type="match status" value="1"/>
</dbReference>
<dbReference type="Pfam" id="PF13489">
    <property type="entry name" value="Methyltransf_23"/>
    <property type="match status" value="1"/>
</dbReference>
<dbReference type="Gene3D" id="6.10.250.3100">
    <property type="match status" value="1"/>
</dbReference>
<keyword evidence="3" id="KW-0808">Transferase</keyword>
<feature type="domain" description="C-methyltransferase" evidence="2">
    <location>
        <begin position="245"/>
        <end position="402"/>
    </location>
</feature>
<dbReference type="OrthoDB" id="9815644at2"/>
<evidence type="ECO:0000259" key="2">
    <source>
        <dbReference type="Pfam" id="PF08484"/>
    </source>
</evidence>
<evidence type="ECO:0000313" key="4">
    <source>
        <dbReference type="Proteomes" id="UP000035352"/>
    </source>
</evidence>
<dbReference type="PATRIC" id="fig|413882.6.peg.4506"/>
<dbReference type="PANTHER" id="PTHR43861:SF5">
    <property type="entry name" value="BLL5978 PROTEIN"/>
    <property type="match status" value="1"/>
</dbReference>
<dbReference type="GO" id="GO:0008168">
    <property type="term" value="F:methyltransferase activity"/>
    <property type="evidence" value="ECO:0007669"/>
    <property type="project" value="UniProtKB-KW"/>
</dbReference>
<organism evidence="3 4">
    <name type="scientific">Caldimonas brevitalea</name>
    <dbReference type="NCBI Taxonomy" id="413882"/>
    <lineage>
        <taxon>Bacteria</taxon>
        <taxon>Pseudomonadati</taxon>
        <taxon>Pseudomonadota</taxon>
        <taxon>Betaproteobacteria</taxon>
        <taxon>Burkholderiales</taxon>
        <taxon>Sphaerotilaceae</taxon>
        <taxon>Caldimonas</taxon>
    </lineage>
</organism>
<dbReference type="STRING" id="413882.AAW51_4310"/>
<gene>
    <name evidence="3" type="ORF">AAW51_4310</name>
</gene>
<sequence length="407" mass="45081">MKCRHCQAALHDVFIDLGAAPPSNAFLRPEDLAQPETYFPLKVYTCAACHLVQVDEVQRHDALFSNDYVYFSSYSRSWLAHARAYVEQATQRLGLGPNSLVMEVASNDGYLLQYVQERGIPCVGVEPTASTADVARGKGIETIGEFFGAAFAQRFAAERRRVDLVLGNNVLAHVPNINDFVAGLRDVLAPGGTVTVEFPHLLQLVQQCQFDTVYHEHFSYLSFHTVQRIFAAHGLTVWDVEDLSTHGGSLRVWAQHRDHSRPVGASVAAMLQRETDAGMLQPAFYRGLQAQADRIKNDLLAFLIEQKRAGRRVAAYGAAAKGNTLLNYAGVRPDLLPYVVDASPHKQGRYLPGSRIPVVAESHLREHRPDVVLILPWNLRDEIVAQLGYIATWGGRVATAVPHLQLT</sequence>
<dbReference type="InterPro" id="IPR038576">
    <property type="entry name" value="Methyltransf_Zn-bd_dom_put_sf"/>
</dbReference>
<dbReference type="InterPro" id="IPR013630">
    <property type="entry name" value="Methyltransf_Zn-bd_dom_put"/>
</dbReference>
<keyword evidence="3" id="KW-0489">Methyltransferase</keyword>
<keyword evidence="4" id="KW-1185">Reference proteome</keyword>
<dbReference type="Pfam" id="PF08484">
    <property type="entry name" value="Methyltransf_14"/>
    <property type="match status" value="1"/>
</dbReference>
<name>A0A0G3BUF8_9BURK</name>
<protein>
    <submittedName>
        <fullName evidence="3">SAM-dependent methyltransferase</fullName>
    </submittedName>
</protein>
<dbReference type="Gene3D" id="3.40.50.720">
    <property type="entry name" value="NAD(P)-binding Rossmann-like Domain"/>
    <property type="match status" value="1"/>
</dbReference>
<dbReference type="AlphaFoldDB" id="A0A0G3BUF8"/>
<dbReference type="SUPFAM" id="SSF53335">
    <property type="entry name" value="S-adenosyl-L-methionine-dependent methyltransferases"/>
    <property type="match status" value="1"/>
</dbReference>
<dbReference type="InterPro" id="IPR013691">
    <property type="entry name" value="MeTrfase_14"/>
</dbReference>
<evidence type="ECO:0000313" key="3">
    <source>
        <dbReference type="EMBL" id="AKJ31001.1"/>
    </source>
</evidence>
<feature type="domain" description="Methyltransferase putative zinc binding" evidence="1">
    <location>
        <begin position="3"/>
        <end position="64"/>
    </location>
</feature>
<dbReference type="Gene3D" id="3.40.50.150">
    <property type="entry name" value="Vaccinia Virus protein VP39"/>
    <property type="match status" value="1"/>
</dbReference>
<dbReference type="RefSeq" id="WP_047196234.1">
    <property type="nucleotide sequence ID" value="NZ_CP011371.1"/>
</dbReference>
<dbReference type="EMBL" id="CP011371">
    <property type="protein sequence ID" value="AKJ31001.1"/>
    <property type="molecule type" value="Genomic_DNA"/>
</dbReference>
<dbReference type="InterPro" id="IPR029063">
    <property type="entry name" value="SAM-dependent_MTases_sf"/>
</dbReference>
<dbReference type="GO" id="GO:0032259">
    <property type="term" value="P:methylation"/>
    <property type="evidence" value="ECO:0007669"/>
    <property type="project" value="UniProtKB-KW"/>
</dbReference>
<reference evidence="3 4" key="1">
    <citation type="submission" date="2015-05" db="EMBL/GenBank/DDBJ databases">
        <authorList>
            <person name="Tang B."/>
            <person name="Yu Y."/>
        </authorList>
    </citation>
    <scope>NUCLEOTIDE SEQUENCE [LARGE SCALE GENOMIC DNA]</scope>
    <source>
        <strain evidence="3 4">DSM 7029</strain>
    </source>
</reference>